<evidence type="ECO:0000256" key="1">
    <source>
        <dbReference type="SAM" id="Phobius"/>
    </source>
</evidence>
<name>A0A1B6K4Y6_9HEMI</name>
<feature type="transmembrane region" description="Helical" evidence="1">
    <location>
        <begin position="113"/>
        <end position="132"/>
    </location>
</feature>
<feature type="non-terminal residue" evidence="2">
    <location>
        <position position="1"/>
    </location>
</feature>
<sequence length="134" mass="15164">RNFIKSLGKDLCNPQMIKKAGMPRLSVLLWKRIQQLYGQPEPARPVVEEDQGNWKVCSLSKSQKPKVARGALNVNASSAGNTHPLLVLHVPLQKGMSVIQTMVSEESKKFERIIVYHSSLYVFLNFGFGFIFNY</sequence>
<dbReference type="AlphaFoldDB" id="A0A1B6K4Y6"/>
<keyword evidence="1" id="KW-0472">Membrane</keyword>
<organism evidence="2">
    <name type="scientific">Homalodisca liturata</name>
    <dbReference type="NCBI Taxonomy" id="320908"/>
    <lineage>
        <taxon>Eukaryota</taxon>
        <taxon>Metazoa</taxon>
        <taxon>Ecdysozoa</taxon>
        <taxon>Arthropoda</taxon>
        <taxon>Hexapoda</taxon>
        <taxon>Insecta</taxon>
        <taxon>Pterygota</taxon>
        <taxon>Neoptera</taxon>
        <taxon>Paraneoptera</taxon>
        <taxon>Hemiptera</taxon>
        <taxon>Auchenorrhyncha</taxon>
        <taxon>Membracoidea</taxon>
        <taxon>Cicadellidae</taxon>
        <taxon>Cicadellinae</taxon>
        <taxon>Proconiini</taxon>
        <taxon>Homalodisca</taxon>
    </lineage>
</organism>
<evidence type="ECO:0000313" key="2">
    <source>
        <dbReference type="EMBL" id="JAT06512.1"/>
    </source>
</evidence>
<proteinExistence type="predicted"/>
<reference evidence="2" key="1">
    <citation type="submission" date="2015-11" db="EMBL/GenBank/DDBJ databases">
        <title>De novo transcriptome assembly of four potential Pierce s Disease insect vectors from Arizona vineyards.</title>
        <authorList>
            <person name="Tassone E.E."/>
        </authorList>
    </citation>
    <scope>NUCLEOTIDE SEQUENCE</scope>
</reference>
<dbReference type="EMBL" id="GECU01001195">
    <property type="protein sequence ID" value="JAT06512.1"/>
    <property type="molecule type" value="Transcribed_RNA"/>
</dbReference>
<gene>
    <name evidence="2" type="ORF">g.9552</name>
</gene>
<keyword evidence="1" id="KW-0812">Transmembrane</keyword>
<protein>
    <submittedName>
        <fullName evidence="2">Uncharacterized protein</fullName>
    </submittedName>
</protein>
<accession>A0A1B6K4Y6</accession>
<keyword evidence="1" id="KW-1133">Transmembrane helix</keyword>